<keyword evidence="2" id="KW-0812">Transmembrane</keyword>
<dbReference type="EMBL" id="CP070499">
    <property type="protein sequence ID" value="QSB15997.1"/>
    <property type="molecule type" value="Genomic_DNA"/>
</dbReference>
<keyword evidence="4" id="KW-1185">Reference proteome</keyword>
<feature type="region of interest" description="Disordered" evidence="1">
    <location>
        <begin position="74"/>
        <end position="101"/>
    </location>
</feature>
<sequence>MSGTEQFFFLVVVPAAIVAVVWALAAIGGPKAQQRYRPGRPYSFAPVWYVANHRRGASAGGAADQAALAGRSASRELAAADSGSGEARPRQQATGGASDRW</sequence>
<keyword evidence="2" id="KW-1133">Transmembrane helix</keyword>
<evidence type="ECO:0000256" key="2">
    <source>
        <dbReference type="SAM" id="Phobius"/>
    </source>
</evidence>
<dbReference type="KEGG" id="nhy:JQS43_06645"/>
<keyword evidence="2" id="KW-0472">Membrane</keyword>
<evidence type="ECO:0000313" key="4">
    <source>
        <dbReference type="Proteomes" id="UP000662857"/>
    </source>
</evidence>
<name>A0A895YDZ2_9ACTN</name>
<dbReference type="RefSeq" id="WP_239678194.1">
    <property type="nucleotide sequence ID" value="NZ_CP070499.1"/>
</dbReference>
<accession>A0A895YDZ2</accession>
<protein>
    <submittedName>
        <fullName evidence="3">Uncharacterized protein</fullName>
    </submittedName>
</protein>
<proteinExistence type="predicted"/>
<dbReference type="AlphaFoldDB" id="A0A895YDZ2"/>
<evidence type="ECO:0000256" key="1">
    <source>
        <dbReference type="SAM" id="MobiDB-lite"/>
    </source>
</evidence>
<feature type="transmembrane region" description="Helical" evidence="2">
    <location>
        <begin position="6"/>
        <end position="27"/>
    </location>
</feature>
<evidence type="ECO:0000313" key="3">
    <source>
        <dbReference type="EMBL" id="QSB15997.1"/>
    </source>
</evidence>
<organism evidence="3 4">
    <name type="scientific">Natronosporangium hydrolyticum</name>
    <dbReference type="NCBI Taxonomy" id="2811111"/>
    <lineage>
        <taxon>Bacteria</taxon>
        <taxon>Bacillati</taxon>
        <taxon>Actinomycetota</taxon>
        <taxon>Actinomycetes</taxon>
        <taxon>Micromonosporales</taxon>
        <taxon>Micromonosporaceae</taxon>
        <taxon>Natronosporangium</taxon>
    </lineage>
</organism>
<dbReference type="Proteomes" id="UP000662857">
    <property type="component" value="Chromosome"/>
</dbReference>
<reference evidence="3" key="1">
    <citation type="submission" date="2021-02" db="EMBL/GenBank/DDBJ databases">
        <title>Natrosporangium hydrolyticum gen. nov., sp. nov, a haloalkaliphilic actinobacterium from a soda solonchak soil.</title>
        <authorList>
            <person name="Sorokin D.Y."/>
            <person name="Khijniak T.V."/>
            <person name="Zakharycheva A.P."/>
            <person name="Boueva O.V."/>
            <person name="Ariskina E.V."/>
            <person name="Hahnke R.L."/>
            <person name="Bunk B."/>
            <person name="Sproer C."/>
            <person name="Schumann P."/>
            <person name="Evtushenko L.I."/>
            <person name="Kublanov I.V."/>
        </authorList>
    </citation>
    <scope>NUCLEOTIDE SEQUENCE</scope>
    <source>
        <strain evidence="3">DSM 106523</strain>
    </source>
</reference>
<gene>
    <name evidence="3" type="ORF">JQS43_06645</name>
</gene>